<dbReference type="Proteomes" id="UP000062963">
    <property type="component" value="Chromosome"/>
</dbReference>
<evidence type="ECO:0000313" key="1">
    <source>
        <dbReference type="EMBL" id="ALA98225.1"/>
    </source>
</evidence>
<keyword evidence="2" id="KW-1185">Reference proteome</keyword>
<dbReference type="PATRIC" id="fig|273035.7.peg.1670"/>
<dbReference type="RefSeq" id="WP_158500811.1">
    <property type="nucleotide sequence ID" value="NZ_CP010899.1"/>
</dbReference>
<gene>
    <name evidence="1" type="ORF">SKUN_001358</name>
</gene>
<dbReference type="OrthoDB" id="390959at2"/>
<proteinExistence type="predicted"/>
<accession>A0A0K2JI04</accession>
<dbReference type="EMBL" id="CP010899">
    <property type="protein sequence ID" value="ALA98225.1"/>
    <property type="molecule type" value="Genomic_DNA"/>
</dbReference>
<dbReference type="KEGG" id="skn:SKUN_001358"/>
<dbReference type="AlphaFoldDB" id="A0A0K2JI04"/>
<evidence type="ECO:0000313" key="2">
    <source>
        <dbReference type="Proteomes" id="UP000062963"/>
    </source>
</evidence>
<name>A0A0K2JI04_SPIKU</name>
<sequence>MKNLNKTCLKKIYLGYYFKCNQENEEEIENRLAKYTLSADEITDEHLALGKQN</sequence>
<reference evidence="1 2" key="1">
    <citation type="journal article" date="2015" name="Genome Announc.">
        <title>Complete Genome Sequence of Spiroplasma kunkelii Strain CR2-3x, Causal Agent of Corn Stunt Disease in Zea mays L.</title>
        <authorList>
            <person name="Davis R.E."/>
            <person name="Shao J."/>
            <person name="Dally E.L."/>
            <person name="Zhao Y."/>
            <person name="Gasparich G.E."/>
            <person name="Gaynor B.J."/>
            <person name="Athey J.C."/>
            <person name="Harrison N.A."/>
            <person name="Donofrio N."/>
        </authorList>
    </citation>
    <scope>NUCLEOTIDE SEQUENCE [LARGE SCALE GENOMIC DNA]</scope>
    <source>
        <strain evidence="1 2">CR2-3x</strain>
    </source>
</reference>
<organism evidence="1 2">
    <name type="scientific">Spiroplasma kunkelii CR2-3x</name>
    <dbReference type="NCBI Taxonomy" id="273035"/>
    <lineage>
        <taxon>Bacteria</taxon>
        <taxon>Bacillati</taxon>
        <taxon>Mycoplasmatota</taxon>
        <taxon>Mollicutes</taxon>
        <taxon>Entomoplasmatales</taxon>
        <taxon>Spiroplasmataceae</taxon>
        <taxon>Spiroplasma</taxon>
    </lineage>
</organism>
<protein>
    <submittedName>
        <fullName evidence="1">Uncharacterized protein</fullName>
    </submittedName>
</protein>